<evidence type="ECO:0000259" key="8">
    <source>
        <dbReference type="PROSITE" id="PS50011"/>
    </source>
</evidence>
<feature type="region of interest" description="Disordered" evidence="6">
    <location>
        <begin position="451"/>
        <end position="488"/>
    </location>
</feature>
<dbReference type="PROSITE" id="PS00107">
    <property type="entry name" value="PROTEIN_KINASE_ATP"/>
    <property type="match status" value="1"/>
</dbReference>
<dbReference type="InterPro" id="IPR017441">
    <property type="entry name" value="Protein_kinase_ATP_BS"/>
</dbReference>
<dbReference type="PROSITE" id="PS00108">
    <property type="entry name" value="PROTEIN_KINASE_ST"/>
    <property type="match status" value="1"/>
</dbReference>
<keyword evidence="7" id="KW-1133">Transmembrane helix</keyword>
<accession>A0AAE9KZW6</accession>
<dbReference type="InterPro" id="IPR008271">
    <property type="entry name" value="Ser/Thr_kinase_AS"/>
</dbReference>
<gene>
    <name evidence="9" type="ORF">M5D45_11900</name>
</gene>
<dbReference type="SUPFAM" id="SSF56112">
    <property type="entry name" value="Protein kinase-like (PK-like)"/>
    <property type="match status" value="1"/>
</dbReference>
<evidence type="ECO:0000256" key="4">
    <source>
        <dbReference type="ARBA" id="ARBA00022840"/>
    </source>
</evidence>
<feature type="domain" description="Protein kinase" evidence="8">
    <location>
        <begin position="146"/>
        <end position="417"/>
    </location>
</feature>
<sequence>MSSLTDLIRNFQRGGLSRDEFLASVDLALQDDQTQPTQLARVLSEEHTRAPLPPGVYAEVMRRIESRVATQFDPIIGDAMREPLGEETRMAPEPPSPSSPSSFSSATSPSTPSGGQSGNTGSTGNTGGYVTAGASKGVGDTLNGRFVLEECLGIGGMGTVYKALDLRKLEASDRKPYIAIKVLNLQFSGHPKSLMALQREARKAQTLAHRNIVTVYDFDRDGPTVFLTMEYLSGKSLNRVLRAPDFAGLPYAKALPIIVGMGRALAYAHERGFVHCDFKPANVFLTDRGEVKVIDFGIARGFQQPTDDADQTVFDPGSLGGMTPAYASPEMFEHREPDPRDDIYALACVTYELLTGKHPYERMSANQARASHMKPTPPKVLSRNQWKTLRQALSLDRATRTPTVKRFLEGLGAEPARATSSVPMAIGGVLAGAALVAGLGYYVWRMGAPPKASTETTQAGTTEPAAAEPPAPAAEPPKAAEAPVAPKAPDPRLTLQAVTPVLAAAPCSLLTAAVDGGTLHVEGYVAETATRKLRDQLNAIPGVKSLKFDAQPLAADKCDVVRLVAPYWSGHKPGGAVVRTRGGSKLAEGTPLIMDLTTPGQETYVYVDYFVVDGKVAHLVPSKRIPGHQAPASYSATIGEAGEWVVSRPFGTELVVLLTTPAPLFESRRPEFETRQEYLRALDKPLAQMAGKYGRDRISADLVQISTSPR</sequence>
<feature type="compositionally biased region" description="Low complexity" evidence="6">
    <location>
        <begin position="99"/>
        <end position="123"/>
    </location>
</feature>
<protein>
    <submittedName>
        <fullName evidence="9">Serine/threonine-protein kinase</fullName>
    </submittedName>
</protein>
<evidence type="ECO:0000313" key="10">
    <source>
        <dbReference type="Proteomes" id="UP001056132"/>
    </source>
</evidence>
<evidence type="ECO:0000313" key="9">
    <source>
        <dbReference type="EMBL" id="URF03237.1"/>
    </source>
</evidence>
<keyword evidence="1" id="KW-0808">Transferase</keyword>
<dbReference type="GO" id="GO:0004674">
    <property type="term" value="F:protein serine/threonine kinase activity"/>
    <property type="evidence" value="ECO:0007669"/>
    <property type="project" value="TreeGrafter"/>
</dbReference>
<evidence type="ECO:0000256" key="1">
    <source>
        <dbReference type="ARBA" id="ARBA00022679"/>
    </source>
</evidence>
<reference evidence="9" key="1">
    <citation type="journal article" date="2022" name="Microbiol. Resour. Announc.">
        <title>Genome Sequence of Cupriavidus campinensis Strain G5, a Member of a Bacterial Consortium Capable of Polyethylene Degradation.</title>
        <authorList>
            <person name="Schneider B."/>
            <person name="Pfeiffer F."/>
            <person name="Dyall-Smith M."/>
            <person name="Kunte H.J."/>
        </authorList>
    </citation>
    <scope>NUCLEOTIDE SEQUENCE</scope>
    <source>
        <strain evidence="9">G5</strain>
    </source>
</reference>
<dbReference type="GO" id="GO:0005524">
    <property type="term" value="F:ATP binding"/>
    <property type="evidence" value="ECO:0007669"/>
    <property type="project" value="UniProtKB-UniRule"/>
</dbReference>
<dbReference type="PANTHER" id="PTHR43289">
    <property type="entry name" value="MITOGEN-ACTIVATED PROTEIN KINASE KINASE KINASE 20-RELATED"/>
    <property type="match status" value="1"/>
</dbReference>
<keyword evidence="3 9" id="KW-0418">Kinase</keyword>
<dbReference type="Proteomes" id="UP001056132">
    <property type="component" value="Chromosome 1"/>
</dbReference>
<feature type="binding site" evidence="5">
    <location>
        <position position="181"/>
    </location>
    <ligand>
        <name>ATP</name>
        <dbReference type="ChEBI" id="CHEBI:30616"/>
    </ligand>
</feature>
<dbReference type="PROSITE" id="PS50011">
    <property type="entry name" value="PROTEIN_KINASE_DOM"/>
    <property type="match status" value="1"/>
</dbReference>
<keyword evidence="7" id="KW-0472">Membrane</keyword>
<evidence type="ECO:0000256" key="7">
    <source>
        <dbReference type="SAM" id="Phobius"/>
    </source>
</evidence>
<dbReference type="AlphaFoldDB" id="A0AAE9KZW6"/>
<dbReference type="InterPro" id="IPR000719">
    <property type="entry name" value="Prot_kinase_dom"/>
</dbReference>
<dbReference type="Gene3D" id="3.30.200.20">
    <property type="entry name" value="Phosphorylase Kinase, domain 1"/>
    <property type="match status" value="1"/>
</dbReference>
<dbReference type="CDD" id="cd14014">
    <property type="entry name" value="STKc_PknB_like"/>
    <property type="match status" value="1"/>
</dbReference>
<evidence type="ECO:0000256" key="6">
    <source>
        <dbReference type="SAM" id="MobiDB-lite"/>
    </source>
</evidence>
<evidence type="ECO:0000256" key="5">
    <source>
        <dbReference type="PROSITE-ProRule" id="PRU10141"/>
    </source>
</evidence>
<name>A0AAE9KZW6_9BURK</name>
<dbReference type="KEGG" id="ccam:M5D45_11900"/>
<keyword evidence="7" id="KW-0812">Transmembrane</keyword>
<feature type="transmembrane region" description="Helical" evidence="7">
    <location>
        <begin position="424"/>
        <end position="444"/>
    </location>
</feature>
<dbReference type="Pfam" id="PF00069">
    <property type="entry name" value="Pkinase"/>
    <property type="match status" value="1"/>
</dbReference>
<keyword evidence="2 5" id="KW-0547">Nucleotide-binding</keyword>
<reference evidence="9" key="2">
    <citation type="submission" date="2022-05" db="EMBL/GenBank/DDBJ databases">
        <authorList>
            <person name="Kunte H.-J."/>
        </authorList>
    </citation>
    <scope>NUCLEOTIDE SEQUENCE</scope>
    <source>
        <strain evidence="9">G5</strain>
    </source>
</reference>
<feature type="region of interest" description="Disordered" evidence="6">
    <location>
        <begin position="87"/>
        <end position="127"/>
    </location>
</feature>
<organism evidence="9 10">
    <name type="scientific">Cupriavidus campinensis</name>
    <dbReference type="NCBI Taxonomy" id="151783"/>
    <lineage>
        <taxon>Bacteria</taxon>
        <taxon>Pseudomonadati</taxon>
        <taxon>Pseudomonadota</taxon>
        <taxon>Betaproteobacteria</taxon>
        <taxon>Burkholderiales</taxon>
        <taxon>Burkholderiaceae</taxon>
        <taxon>Cupriavidus</taxon>
    </lineage>
</organism>
<dbReference type="PANTHER" id="PTHR43289:SF6">
    <property type="entry name" value="SERINE_THREONINE-PROTEIN KINASE NEKL-3"/>
    <property type="match status" value="1"/>
</dbReference>
<proteinExistence type="predicted"/>
<dbReference type="Gene3D" id="1.10.510.10">
    <property type="entry name" value="Transferase(Phosphotransferase) domain 1"/>
    <property type="match status" value="1"/>
</dbReference>
<evidence type="ECO:0000256" key="2">
    <source>
        <dbReference type="ARBA" id="ARBA00022741"/>
    </source>
</evidence>
<dbReference type="InterPro" id="IPR011009">
    <property type="entry name" value="Kinase-like_dom_sf"/>
</dbReference>
<dbReference type="EMBL" id="CP097330">
    <property type="protein sequence ID" value="URF03237.1"/>
    <property type="molecule type" value="Genomic_DNA"/>
</dbReference>
<dbReference type="RefSeq" id="WP_250024688.1">
    <property type="nucleotide sequence ID" value="NZ_CP097330.1"/>
</dbReference>
<feature type="compositionally biased region" description="Low complexity" evidence="6">
    <location>
        <begin position="476"/>
        <end position="487"/>
    </location>
</feature>
<keyword evidence="4 5" id="KW-0067">ATP-binding</keyword>
<evidence type="ECO:0000256" key="3">
    <source>
        <dbReference type="ARBA" id="ARBA00022777"/>
    </source>
</evidence>